<protein>
    <submittedName>
        <fullName evidence="2">Dihydrofolate reductase</fullName>
    </submittedName>
</protein>
<dbReference type="PANTHER" id="PTHR38011">
    <property type="entry name" value="DIHYDROFOLATE REDUCTASE FAMILY PROTEIN (AFU_ORTHOLOGUE AFUA_8G06820)"/>
    <property type="match status" value="1"/>
</dbReference>
<dbReference type="GO" id="GO:0008703">
    <property type="term" value="F:5-amino-6-(5-phosphoribosylamino)uracil reductase activity"/>
    <property type="evidence" value="ECO:0007669"/>
    <property type="project" value="InterPro"/>
</dbReference>
<accession>A0A7Y9LBR1</accession>
<comment type="caution">
    <text evidence="2">The sequence shown here is derived from an EMBL/GenBank/DDBJ whole genome shotgun (WGS) entry which is preliminary data.</text>
</comment>
<dbReference type="PANTHER" id="PTHR38011:SF12">
    <property type="entry name" value="BIFUNCTIONAL DEAMINASE-REDUCTASE DOMAIN PROTEIN"/>
    <property type="match status" value="1"/>
</dbReference>
<reference evidence="2 3" key="1">
    <citation type="submission" date="2020-07" db="EMBL/GenBank/DDBJ databases">
        <title>Sequencing the genomes of 1000 actinobacteria strains.</title>
        <authorList>
            <person name="Klenk H.-P."/>
        </authorList>
    </citation>
    <scope>NUCLEOTIDE SEQUENCE [LARGE SCALE GENOMIC DNA]</scope>
    <source>
        <strain evidence="2 3">DSM 22083</strain>
    </source>
</reference>
<dbReference type="InterPro" id="IPR024072">
    <property type="entry name" value="DHFR-like_dom_sf"/>
</dbReference>
<sequence length="193" mass="20619">MSSSVLFMSVSVDGYVAGHNDGPDNPGGDYFPLHDWGLNAEGSHETSGVAGQMNAEYFQTGAVLSGRRTAEQAGYWGGRHHGVPTFVLSRSGPTSEVAEKYPAITFLSDGMENAMATAKAAAGDRDVMFHGGAETVRQALEAGVLDEIQLHQVPVLLGGGVRLFDVLSAPVELEIVRVIDTPQATHLRYRVRH</sequence>
<dbReference type="Pfam" id="PF01872">
    <property type="entry name" value="RibD_C"/>
    <property type="match status" value="1"/>
</dbReference>
<proteinExistence type="predicted"/>
<dbReference type="RefSeq" id="WP_179749290.1">
    <property type="nucleotide sequence ID" value="NZ_JACCBU010000001.1"/>
</dbReference>
<dbReference type="GO" id="GO:0009231">
    <property type="term" value="P:riboflavin biosynthetic process"/>
    <property type="evidence" value="ECO:0007669"/>
    <property type="project" value="InterPro"/>
</dbReference>
<keyword evidence="3" id="KW-1185">Reference proteome</keyword>
<dbReference type="Proteomes" id="UP000569914">
    <property type="component" value="Unassembled WGS sequence"/>
</dbReference>
<gene>
    <name evidence="2" type="ORF">BKA15_001410</name>
</gene>
<evidence type="ECO:0000259" key="1">
    <source>
        <dbReference type="Pfam" id="PF01872"/>
    </source>
</evidence>
<organism evidence="2 3">
    <name type="scientific">Microlunatus parietis</name>
    <dbReference type="NCBI Taxonomy" id="682979"/>
    <lineage>
        <taxon>Bacteria</taxon>
        <taxon>Bacillati</taxon>
        <taxon>Actinomycetota</taxon>
        <taxon>Actinomycetes</taxon>
        <taxon>Propionibacteriales</taxon>
        <taxon>Propionibacteriaceae</taxon>
        <taxon>Microlunatus</taxon>
    </lineage>
</organism>
<dbReference type="AlphaFoldDB" id="A0A7Y9LBR1"/>
<dbReference type="SUPFAM" id="SSF53597">
    <property type="entry name" value="Dihydrofolate reductase-like"/>
    <property type="match status" value="1"/>
</dbReference>
<evidence type="ECO:0000313" key="3">
    <source>
        <dbReference type="Proteomes" id="UP000569914"/>
    </source>
</evidence>
<name>A0A7Y9LBR1_9ACTN</name>
<dbReference type="InterPro" id="IPR002734">
    <property type="entry name" value="RibDG_C"/>
</dbReference>
<evidence type="ECO:0000313" key="2">
    <source>
        <dbReference type="EMBL" id="NYE70081.1"/>
    </source>
</evidence>
<dbReference type="InterPro" id="IPR050765">
    <property type="entry name" value="Riboflavin_Biosynth_HTPR"/>
</dbReference>
<dbReference type="EMBL" id="JACCBU010000001">
    <property type="protein sequence ID" value="NYE70081.1"/>
    <property type="molecule type" value="Genomic_DNA"/>
</dbReference>
<feature type="domain" description="Bacterial bifunctional deaminase-reductase C-terminal" evidence="1">
    <location>
        <begin position="6"/>
        <end position="181"/>
    </location>
</feature>
<dbReference type="Gene3D" id="3.40.430.10">
    <property type="entry name" value="Dihydrofolate Reductase, subunit A"/>
    <property type="match status" value="1"/>
</dbReference>